<dbReference type="EMBL" id="CP041690">
    <property type="protein sequence ID" value="QEE20945.1"/>
    <property type="molecule type" value="Genomic_DNA"/>
</dbReference>
<dbReference type="GO" id="GO:0015833">
    <property type="term" value="P:peptide transport"/>
    <property type="evidence" value="ECO:0007669"/>
    <property type="project" value="TreeGrafter"/>
</dbReference>
<dbReference type="Proteomes" id="UP000321062">
    <property type="component" value="Chromosome"/>
</dbReference>
<dbReference type="InterPro" id="IPR000914">
    <property type="entry name" value="SBP_5_dom"/>
</dbReference>
<name>A0A5B9DPS8_9HYPH</name>
<dbReference type="Gene3D" id="3.40.190.10">
    <property type="entry name" value="Periplasmic binding protein-like II"/>
    <property type="match status" value="1"/>
</dbReference>
<dbReference type="GO" id="GO:1904680">
    <property type="term" value="F:peptide transmembrane transporter activity"/>
    <property type="evidence" value="ECO:0007669"/>
    <property type="project" value="TreeGrafter"/>
</dbReference>
<dbReference type="PROSITE" id="PS01040">
    <property type="entry name" value="SBP_BACTERIAL_5"/>
    <property type="match status" value="1"/>
</dbReference>
<gene>
    <name evidence="3" type="ORF">FNA67_12485</name>
</gene>
<evidence type="ECO:0000313" key="4">
    <source>
        <dbReference type="Proteomes" id="UP000321062"/>
    </source>
</evidence>
<dbReference type="SUPFAM" id="SSF53850">
    <property type="entry name" value="Periplasmic binding protein-like II"/>
    <property type="match status" value="1"/>
</dbReference>
<dbReference type="PANTHER" id="PTHR30290:SF62">
    <property type="entry name" value="OLIGOPEPTIDE ABC TRANSPORTER, PERIPLASMIC OLIGOPEPTIDE-BINDING PROTEIN"/>
    <property type="match status" value="1"/>
</dbReference>
<reference evidence="3 4" key="1">
    <citation type="journal article" date="2015" name="Int. J. Syst. Evol. Microbiol.">
        <title>Youhaiella tibetensis gen. nov., sp. nov., isolated from subsurface sediment.</title>
        <authorList>
            <person name="Wang Y.X."/>
            <person name="Huang F.Q."/>
            <person name="Nogi Y."/>
            <person name="Pang S.J."/>
            <person name="Wang P.K."/>
            <person name="Lv J."/>
        </authorList>
    </citation>
    <scope>NUCLEOTIDE SEQUENCE [LARGE SCALE GENOMIC DNA]</scope>
    <source>
        <strain evidence="4">fig4</strain>
    </source>
</reference>
<dbReference type="InterPro" id="IPR039424">
    <property type="entry name" value="SBP_5"/>
</dbReference>
<keyword evidence="4" id="KW-1185">Reference proteome</keyword>
<evidence type="ECO:0000256" key="2">
    <source>
        <dbReference type="ARBA" id="ARBA00005695"/>
    </source>
</evidence>
<dbReference type="CDD" id="cd08500">
    <property type="entry name" value="PBP2_NikA_DppA_OppA_like_4"/>
    <property type="match status" value="1"/>
</dbReference>
<evidence type="ECO:0000256" key="1">
    <source>
        <dbReference type="ARBA" id="ARBA00004418"/>
    </source>
</evidence>
<dbReference type="InterPro" id="IPR023765">
    <property type="entry name" value="SBP_5_CS"/>
</dbReference>
<dbReference type="Gene3D" id="3.10.105.10">
    <property type="entry name" value="Dipeptide-binding Protein, Domain 3"/>
    <property type="match status" value="1"/>
</dbReference>
<sequence length="666" mass="74061">MHSKLKGLLGAAALAIVAGIGLDITTTATYAQAQETKLVDDFMTWSLSDYEKETGKTVPEFKQSPQFDADVASGALPPVADRLPAREDVMVERPREGIGTYGGTIRYNATNPQSFGNVGYTAWDAHLAGVTTNWEIVYPDIAKSIVLADDNMSATVTLRRGMKWSDGEPVTADDILFFFNDIGGQGDLPPLPGNFVVGGKPVTVEKVDDENVVFHFAAPNPAFILTVARAEAGFPLAPKHYLQKWHKDYNPDADAVAKQEGFASWVDAFVSHQNGQTGDFQVDPNLPVLKPWRLTQVDQFGNQYYKRNPFYWKVDTEGNQLPYIDEQVRMLISDPEVVKLNVQSGQLDYADKFAQADLPVLKAGEQAGNYTTMLFSADQGAIVKYQFNLTVDDPVLRQVFNDVRFREAMSLALNRPEINDTIFFGLGVPRQWGVSSKSPLYEDWMGPYFADYDVDKANALLDEMGLTKGPDGVRQRPDGQPLRIILSDAINRVQLSELVAEYWTALGVPTQVNTVTRETFAQAVAAGQVQASVWFADVVSEKDMYTRPIWFRPPYGLDTNPVGGGLAWRQWDLTGGKEGEEPPPEFKAQQELVNRWQATKLGSDEYYALGKEVVGNTVKQMLHIGTVGEVPYIYTRSNKLKNFPGDQMLYIDHLRGGHAEQWYLAQ</sequence>
<dbReference type="Pfam" id="PF00496">
    <property type="entry name" value="SBP_bac_5"/>
    <property type="match status" value="1"/>
</dbReference>
<dbReference type="PANTHER" id="PTHR30290">
    <property type="entry name" value="PERIPLASMIC BINDING COMPONENT OF ABC TRANSPORTER"/>
    <property type="match status" value="1"/>
</dbReference>
<dbReference type="KEGG" id="yti:FNA67_12485"/>
<organism evidence="3 4">
    <name type="scientific">Paradevosia tibetensis</name>
    <dbReference type="NCBI Taxonomy" id="1447062"/>
    <lineage>
        <taxon>Bacteria</taxon>
        <taxon>Pseudomonadati</taxon>
        <taxon>Pseudomonadota</taxon>
        <taxon>Alphaproteobacteria</taxon>
        <taxon>Hyphomicrobiales</taxon>
        <taxon>Devosiaceae</taxon>
        <taxon>Paradevosia</taxon>
    </lineage>
</organism>
<comment type="subcellular location">
    <subcellularLocation>
        <location evidence="1">Periplasm</location>
    </subcellularLocation>
</comment>
<protein>
    <submittedName>
        <fullName evidence="3">ABC transporter substrate-binding protein</fullName>
    </submittedName>
</protein>
<proteinExistence type="inferred from homology"/>
<accession>A0A5B9DPS8</accession>
<comment type="similarity">
    <text evidence="2">Belongs to the bacterial solute-binding protein 5 family.</text>
</comment>
<dbReference type="OrthoDB" id="9803988at2"/>
<evidence type="ECO:0000313" key="3">
    <source>
        <dbReference type="EMBL" id="QEE20945.1"/>
    </source>
</evidence>
<dbReference type="AlphaFoldDB" id="A0A5B9DPS8"/>
<dbReference type="RefSeq" id="WP_147656253.1">
    <property type="nucleotide sequence ID" value="NZ_BMFM01000001.1"/>
</dbReference>